<keyword evidence="2" id="KW-0472">Membrane</keyword>
<protein>
    <submittedName>
        <fullName evidence="3">Uncharacterized protein</fullName>
    </submittedName>
</protein>
<organism evidence="3 4">
    <name type="scientific">Trachymyrmex cornetzi</name>
    <dbReference type="NCBI Taxonomy" id="471704"/>
    <lineage>
        <taxon>Eukaryota</taxon>
        <taxon>Metazoa</taxon>
        <taxon>Ecdysozoa</taxon>
        <taxon>Arthropoda</taxon>
        <taxon>Hexapoda</taxon>
        <taxon>Insecta</taxon>
        <taxon>Pterygota</taxon>
        <taxon>Neoptera</taxon>
        <taxon>Endopterygota</taxon>
        <taxon>Hymenoptera</taxon>
        <taxon>Apocrita</taxon>
        <taxon>Aculeata</taxon>
        <taxon>Formicoidea</taxon>
        <taxon>Formicidae</taxon>
        <taxon>Myrmicinae</taxon>
        <taxon>Trachymyrmex</taxon>
    </lineage>
</organism>
<proteinExistence type="predicted"/>
<dbReference type="Proteomes" id="UP000078492">
    <property type="component" value="Unassembled WGS sequence"/>
</dbReference>
<reference evidence="3 4" key="1">
    <citation type="submission" date="2015-09" db="EMBL/GenBank/DDBJ databases">
        <title>Trachymyrmex cornetzi WGS genome.</title>
        <authorList>
            <person name="Nygaard S."/>
            <person name="Hu H."/>
            <person name="Boomsma J."/>
            <person name="Zhang G."/>
        </authorList>
    </citation>
    <scope>NUCLEOTIDE SEQUENCE [LARGE SCALE GENOMIC DNA]</scope>
    <source>
        <strain evidence="3">Tcor2-1</strain>
        <tissue evidence="3">Whole body</tissue>
    </source>
</reference>
<keyword evidence="4" id="KW-1185">Reference proteome</keyword>
<evidence type="ECO:0000256" key="1">
    <source>
        <dbReference type="SAM" id="MobiDB-lite"/>
    </source>
</evidence>
<keyword evidence="2" id="KW-0812">Transmembrane</keyword>
<accession>A0A195DC03</accession>
<dbReference type="EMBL" id="KQ981010">
    <property type="protein sequence ID" value="KYN10362.1"/>
    <property type="molecule type" value="Genomic_DNA"/>
</dbReference>
<sequence>MRNKFVKAQRSRTLKLIRDLNLGTLARREVCEGLVYAEFPPSVTFRGVRVGKSLAPGCCKIPVKRCRCVKILGSEFAYSVVFTGKQDAAFLYFIQRCNIYIYIYIYLLNISWHFRQRSRRHLISSDYPGCLLLALSPTLGSNFRSRALGGNTEGVKTGKERADKAVSSSCANDRVPAESPVRDPYSTQRHHLILANRLNIHEDSLWSRT</sequence>
<keyword evidence="2" id="KW-1133">Transmembrane helix</keyword>
<dbReference type="AlphaFoldDB" id="A0A195DC03"/>
<name>A0A195DC03_9HYME</name>
<evidence type="ECO:0000256" key="2">
    <source>
        <dbReference type="SAM" id="Phobius"/>
    </source>
</evidence>
<feature type="transmembrane region" description="Helical" evidence="2">
    <location>
        <begin position="89"/>
        <end position="110"/>
    </location>
</feature>
<feature type="region of interest" description="Disordered" evidence="1">
    <location>
        <begin position="154"/>
        <end position="184"/>
    </location>
</feature>
<evidence type="ECO:0000313" key="3">
    <source>
        <dbReference type="EMBL" id="KYN10362.1"/>
    </source>
</evidence>
<evidence type="ECO:0000313" key="4">
    <source>
        <dbReference type="Proteomes" id="UP000078492"/>
    </source>
</evidence>
<gene>
    <name evidence="3" type="ORF">ALC57_17549</name>
</gene>